<accession>A0ABV2L6U8</accession>
<evidence type="ECO:0000313" key="1">
    <source>
        <dbReference type="EMBL" id="MET3693374.1"/>
    </source>
</evidence>
<protein>
    <recommendedName>
        <fullName evidence="3">Helix-turn-helix domain-containing protein</fullName>
    </recommendedName>
</protein>
<keyword evidence="2" id="KW-1185">Reference proteome</keyword>
<evidence type="ECO:0000313" key="2">
    <source>
        <dbReference type="Proteomes" id="UP001549145"/>
    </source>
</evidence>
<dbReference type="EMBL" id="JBEPMM010000008">
    <property type="protein sequence ID" value="MET3693374.1"/>
    <property type="molecule type" value="Genomic_DNA"/>
</dbReference>
<name>A0ABV2L6U8_9HYPH</name>
<reference evidence="1 2" key="1">
    <citation type="submission" date="2024-06" db="EMBL/GenBank/DDBJ databases">
        <title>Genomic Encyclopedia of Type Strains, Phase IV (KMG-IV): sequencing the most valuable type-strain genomes for metagenomic binning, comparative biology and taxonomic classification.</title>
        <authorList>
            <person name="Goeker M."/>
        </authorList>
    </citation>
    <scope>NUCLEOTIDE SEQUENCE [LARGE SCALE GENOMIC DNA]</scope>
    <source>
        <strain evidence="1 2">DSM 21331</strain>
    </source>
</reference>
<dbReference type="Proteomes" id="UP001549145">
    <property type="component" value="Unassembled WGS sequence"/>
</dbReference>
<dbReference type="RefSeq" id="WP_238276736.1">
    <property type="nucleotide sequence ID" value="NZ_BPQL01000017.1"/>
</dbReference>
<proteinExistence type="predicted"/>
<sequence length="192" mass="21676">MSEHVTARRADATGRSTGKFLDSKFRKSNSVPKGQAFVWFTREMLESPAWRAMSQNARLAVDRVCVEHMSHGGGQNGALPVTYDDFEHAGIRRGSIRRAIAEALALGFIEMTRKGTRGWGEFTGEPSHFRLAWLPTSENGAVTIRWKRFETLAEAERVAAAAREEASSRRNLSEIKDQRDPVIRRVRKFKSQ</sequence>
<comment type="caution">
    <text evidence="1">The sequence shown here is derived from an EMBL/GenBank/DDBJ whole genome shotgun (WGS) entry which is preliminary data.</text>
</comment>
<gene>
    <name evidence="1" type="ORF">ABID43_002924</name>
</gene>
<evidence type="ECO:0008006" key="3">
    <source>
        <dbReference type="Google" id="ProtNLM"/>
    </source>
</evidence>
<organism evidence="1 2">
    <name type="scientific">Methylobacterium goesingense</name>
    <dbReference type="NCBI Taxonomy" id="243690"/>
    <lineage>
        <taxon>Bacteria</taxon>
        <taxon>Pseudomonadati</taxon>
        <taxon>Pseudomonadota</taxon>
        <taxon>Alphaproteobacteria</taxon>
        <taxon>Hyphomicrobiales</taxon>
        <taxon>Methylobacteriaceae</taxon>
        <taxon>Methylobacterium</taxon>
    </lineage>
</organism>